<sequence>MNIDFKKPFMLLKRKEDINYRAFTGDIEYFDKIADIPLNQDINNTNEDVFDSVNAIPFANVKEKDGFEAKSEQNLRILSLKIKNSYEVSLDELLELIPNQKIELTDEIKSLYSEQEYANIVKDIIKNEIGQGEGANFVIANEKTCKIKNFNTSKALGIFKNLITNEYGSYWSFIFYDGEKFLIGATPEAHIVVKNNRIKMHPISGTFRKRQGKLNVKEFKKDFLDFLNDEKEINELFMVVDEELKMMASFCSKGGMIIGPLLKEMSALIHTEYMLTGKTSKDILTLLKESMFAATVMGSPIKSASKIINKYEQSDRGFYSSTLALIGRDENSRDFLDSPILIRTLEIESNGNLTAKVGATLVRNSDPIAEAKETEAKIAGVFAAITSNHKFSDIAALPFVEENDEILESLQLRNQYLSKFWFFLQDNELTLSKLENKSIIIIHNEDDFCFMLSHMFNKLGLVSKVIYADDYDIDSCSADFVVVGPGPGNPINKQNSKIQKLFDITNKLIENHRKFISICLGHQVLAQVLGYKVEKKEAPFQGIPIKINFFGSNEIVGFYNTYEAKYTELEYEVSYDKASNGINAIKDRNGRFISVQFHPESVLTQNGLKIIKNLLEYISK</sequence>
<dbReference type="InterPro" id="IPR019999">
    <property type="entry name" value="Anth_synth_I-like"/>
</dbReference>
<dbReference type="InterPro" id="IPR017926">
    <property type="entry name" value="GATASE"/>
</dbReference>
<dbReference type="Gene3D" id="3.40.50.880">
    <property type="match status" value="1"/>
</dbReference>
<evidence type="ECO:0000256" key="4">
    <source>
        <dbReference type="ARBA" id="ARBA00047683"/>
    </source>
</evidence>
<dbReference type="InterPro" id="IPR006221">
    <property type="entry name" value="TrpG/PapA_dom"/>
</dbReference>
<evidence type="ECO:0000256" key="1">
    <source>
        <dbReference type="ARBA" id="ARBA00012266"/>
    </source>
</evidence>
<proteinExistence type="predicted"/>
<dbReference type="GO" id="GO:0004049">
    <property type="term" value="F:anthranilate synthase activity"/>
    <property type="evidence" value="ECO:0007669"/>
    <property type="project" value="UniProtKB-EC"/>
</dbReference>
<evidence type="ECO:0000256" key="2">
    <source>
        <dbReference type="ARBA" id="ARBA00022962"/>
    </source>
</evidence>
<dbReference type="PROSITE" id="PS51273">
    <property type="entry name" value="GATASE_TYPE_1"/>
    <property type="match status" value="1"/>
</dbReference>
<dbReference type="CDD" id="cd01743">
    <property type="entry name" value="GATase1_Anthranilate_Synthase"/>
    <property type="match status" value="1"/>
</dbReference>
<dbReference type="PRINTS" id="PR00096">
    <property type="entry name" value="GATASE"/>
</dbReference>
<dbReference type="Pfam" id="PF00425">
    <property type="entry name" value="Chorismate_bind"/>
    <property type="match status" value="1"/>
</dbReference>
<evidence type="ECO:0000313" key="7">
    <source>
        <dbReference type="EMBL" id="CAA6813654.1"/>
    </source>
</evidence>
<evidence type="ECO:0000259" key="5">
    <source>
        <dbReference type="Pfam" id="PF00117"/>
    </source>
</evidence>
<gene>
    <name evidence="7" type="ORF">HELGO_WM23253</name>
</gene>
<keyword evidence="2" id="KW-0315">Glutamine amidotransferase</keyword>
<dbReference type="EC" id="4.1.3.27" evidence="1"/>
<dbReference type="InterPro" id="IPR015890">
    <property type="entry name" value="Chorismate_C"/>
</dbReference>
<evidence type="ECO:0000259" key="6">
    <source>
        <dbReference type="Pfam" id="PF00425"/>
    </source>
</evidence>
<reference evidence="7" key="1">
    <citation type="submission" date="2020-01" db="EMBL/GenBank/DDBJ databases">
        <authorList>
            <person name="Meier V. D."/>
            <person name="Meier V D."/>
        </authorList>
    </citation>
    <scope>NUCLEOTIDE SEQUENCE</scope>
    <source>
        <strain evidence="7">HLG_WM_MAG_12</strain>
    </source>
</reference>
<accession>A0A6S6TF19</accession>
<name>A0A6S6TF19_9BACT</name>
<organism evidence="7">
    <name type="scientific">uncultured Campylobacterales bacterium</name>
    <dbReference type="NCBI Taxonomy" id="352960"/>
    <lineage>
        <taxon>Bacteria</taxon>
        <taxon>Pseudomonadati</taxon>
        <taxon>Campylobacterota</taxon>
        <taxon>Epsilonproteobacteria</taxon>
        <taxon>Campylobacterales</taxon>
        <taxon>environmental samples</taxon>
    </lineage>
</organism>
<protein>
    <recommendedName>
        <fullName evidence="1">anthranilate synthase</fullName>
        <ecNumber evidence="1">4.1.3.27</ecNumber>
    </recommendedName>
</protein>
<dbReference type="InterPro" id="IPR005801">
    <property type="entry name" value="ADC_synthase"/>
</dbReference>
<dbReference type="PANTHER" id="PTHR11236">
    <property type="entry name" value="AMINOBENZOATE/ANTHRANILATE SYNTHASE"/>
    <property type="match status" value="1"/>
</dbReference>
<comment type="catalytic activity">
    <reaction evidence="4">
        <text>chorismate + L-glutamine = anthranilate + pyruvate + L-glutamate + H(+)</text>
        <dbReference type="Rhea" id="RHEA:21732"/>
        <dbReference type="ChEBI" id="CHEBI:15361"/>
        <dbReference type="ChEBI" id="CHEBI:15378"/>
        <dbReference type="ChEBI" id="CHEBI:16567"/>
        <dbReference type="ChEBI" id="CHEBI:29748"/>
        <dbReference type="ChEBI" id="CHEBI:29985"/>
        <dbReference type="ChEBI" id="CHEBI:58359"/>
        <dbReference type="EC" id="4.1.3.27"/>
    </reaction>
</comment>
<dbReference type="SUPFAM" id="SSF52317">
    <property type="entry name" value="Class I glutamine amidotransferase-like"/>
    <property type="match status" value="1"/>
</dbReference>
<dbReference type="PANTHER" id="PTHR11236:SF49">
    <property type="entry name" value="ANTHRANILATE SYNTHASE COMPONENT 1"/>
    <property type="match status" value="1"/>
</dbReference>
<dbReference type="AlphaFoldDB" id="A0A6S6TF19"/>
<dbReference type="SUPFAM" id="SSF56322">
    <property type="entry name" value="ADC synthase"/>
    <property type="match status" value="1"/>
</dbReference>
<keyword evidence="3 7" id="KW-0456">Lyase</keyword>
<evidence type="ECO:0000256" key="3">
    <source>
        <dbReference type="ARBA" id="ARBA00023239"/>
    </source>
</evidence>
<feature type="domain" description="Chorismate-utilising enzyme C-terminal" evidence="6">
    <location>
        <begin position="114"/>
        <end position="377"/>
    </location>
</feature>
<dbReference type="PRINTS" id="PR00097">
    <property type="entry name" value="ANTSNTHASEII"/>
</dbReference>
<dbReference type="GO" id="GO:0000162">
    <property type="term" value="P:L-tryptophan biosynthetic process"/>
    <property type="evidence" value="ECO:0007669"/>
    <property type="project" value="TreeGrafter"/>
</dbReference>
<dbReference type="Pfam" id="PF00117">
    <property type="entry name" value="GATase"/>
    <property type="match status" value="1"/>
</dbReference>
<feature type="domain" description="Glutamine amidotransferase" evidence="5">
    <location>
        <begin position="441"/>
        <end position="614"/>
    </location>
</feature>
<dbReference type="InterPro" id="IPR029062">
    <property type="entry name" value="Class_I_gatase-like"/>
</dbReference>
<dbReference type="EMBL" id="CACVAW010000057">
    <property type="protein sequence ID" value="CAA6813654.1"/>
    <property type="molecule type" value="Genomic_DNA"/>
</dbReference>
<dbReference type="Gene3D" id="3.60.120.10">
    <property type="entry name" value="Anthranilate synthase"/>
    <property type="match status" value="1"/>
</dbReference>